<name>A0AAV3I2L4_ECOLX</name>
<dbReference type="AlphaFoldDB" id="A0AAV3I2L4"/>
<dbReference type="EMBL" id="AOET01000102">
    <property type="protein sequence ID" value="ELW31407.1"/>
    <property type="molecule type" value="Genomic_DNA"/>
</dbReference>
<gene>
    <name evidence="1" type="ORF">EC34880_3615</name>
</gene>
<organism evidence="1 2">
    <name type="scientific">Escherichia coli 3.4880</name>
    <dbReference type="NCBI Taxonomy" id="1051347"/>
    <lineage>
        <taxon>Bacteria</taxon>
        <taxon>Pseudomonadati</taxon>
        <taxon>Pseudomonadota</taxon>
        <taxon>Gammaproteobacteria</taxon>
        <taxon>Enterobacterales</taxon>
        <taxon>Enterobacteriaceae</taxon>
        <taxon>Escherichia</taxon>
    </lineage>
</organism>
<proteinExistence type="predicted"/>
<evidence type="ECO:0000313" key="1">
    <source>
        <dbReference type="EMBL" id="ELW31407.1"/>
    </source>
</evidence>
<dbReference type="Proteomes" id="UP000011584">
    <property type="component" value="Unassembled WGS sequence"/>
</dbReference>
<accession>A0AAV3I2L4</accession>
<protein>
    <submittedName>
        <fullName evidence="1">Uncharacterized protein</fullName>
    </submittedName>
</protein>
<reference evidence="1 2" key="1">
    <citation type="submission" date="2012-11" db="EMBL/GenBank/DDBJ databases">
        <title>Genomic anatomy of Escherichia coli O157:H7 outbreaks.</title>
        <authorList>
            <person name="Tracy H.T."/>
            <person name="Eppinger M."/>
            <person name="Daugherty S."/>
            <person name="Agrawal S."/>
            <person name="Galens K."/>
            <person name="Tallon L."/>
            <person name="Shefchek K."/>
            <person name="Parankush S."/>
            <person name="Cebula T.A."/>
            <person name="Feng P."/>
            <person name="Soderlund R."/>
            <person name="Mammel M.K."/>
            <person name="DebRoy C."/>
            <person name="Dudley E.G."/>
            <person name="Tarr P.I."/>
            <person name="Fraser-Liggett C."/>
            <person name="Ravel J."/>
        </authorList>
    </citation>
    <scope>NUCLEOTIDE SEQUENCE [LARGE SCALE GENOMIC DNA]</scope>
    <source>
        <strain evidence="1 2">3.4880</strain>
    </source>
</reference>
<evidence type="ECO:0000313" key="2">
    <source>
        <dbReference type="Proteomes" id="UP000011584"/>
    </source>
</evidence>
<comment type="caution">
    <text evidence="1">The sequence shown here is derived from an EMBL/GenBank/DDBJ whole genome shotgun (WGS) entry which is preliminary data.</text>
</comment>
<sequence>MTSTSYAFLNQHLKTVKNTLKNIIFQRVREQSILSKLNKAISDYISEFLR</sequence>